<comment type="caution">
    <text evidence="3">The sequence shown here is derived from an EMBL/GenBank/DDBJ whole genome shotgun (WGS) entry which is preliminary data.</text>
</comment>
<name>A0AAV0X3D4_9HEMI</name>
<dbReference type="Proteomes" id="UP001160148">
    <property type="component" value="Unassembled WGS sequence"/>
</dbReference>
<dbReference type="Pfam" id="PF07530">
    <property type="entry name" value="PRE_C2HC"/>
    <property type="match status" value="1"/>
</dbReference>
<accession>A0AAV0X3D4</accession>
<dbReference type="PANTHER" id="PTHR33273">
    <property type="entry name" value="DOMAIN-CONTAINING PROTEIN, PUTATIVE-RELATED"/>
    <property type="match status" value="1"/>
</dbReference>
<feature type="domain" description="Pre-C2HC" evidence="2">
    <location>
        <begin position="225"/>
        <end position="293"/>
    </location>
</feature>
<reference evidence="3 4" key="1">
    <citation type="submission" date="2023-01" db="EMBL/GenBank/DDBJ databases">
        <authorList>
            <person name="Whitehead M."/>
        </authorList>
    </citation>
    <scope>NUCLEOTIDE SEQUENCE [LARGE SCALE GENOMIC DNA]</scope>
</reference>
<dbReference type="InterPro" id="IPR006579">
    <property type="entry name" value="Pre_C2HC_dom"/>
</dbReference>
<proteinExistence type="predicted"/>
<feature type="compositionally biased region" description="Low complexity" evidence="1">
    <location>
        <begin position="78"/>
        <end position="94"/>
    </location>
</feature>
<organism evidence="3 4">
    <name type="scientific">Macrosiphum euphorbiae</name>
    <name type="common">potato aphid</name>
    <dbReference type="NCBI Taxonomy" id="13131"/>
    <lineage>
        <taxon>Eukaryota</taxon>
        <taxon>Metazoa</taxon>
        <taxon>Ecdysozoa</taxon>
        <taxon>Arthropoda</taxon>
        <taxon>Hexapoda</taxon>
        <taxon>Insecta</taxon>
        <taxon>Pterygota</taxon>
        <taxon>Neoptera</taxon>
        <taxon>Paraneoptera</taxon>
        <taxon>Hemiptera</taxon>
        <taxon>Sternorrhyncha</taxon>
        <taxon>Aphidomorpha</taxon>
        <taxon>Aphidoidea</taxon>
        <taxon>Aphididae</taxon>
        <taxon>Macrosiphini</taxon>
        <taxon>Macrosiphum</taxon>
    </lineage>
</organism>
<dbReference type="EMBL" id="CARXXK010000003">
    <property type="protein sequence ID" value="CAI6362521.1"/>
    <property type="molecule type" value="Genomic_DNA"/>
</dbReference>
<evidence type="ECO:0000256" key="1">
    <source>
        <dbReference type="SAM" id="MobiDB-lite"/>
    </source>
</evidence>
<feature type="region of interest" description="Disordered" evidence="1">
    <location>
        <begin position="54"/>
        <end position="126"/>
    </location>
</feature>
<evidence type="ECO:0000313" key="4">
    <source>
        <dbReference type="Proteomes" id="UP001160148"/>
    </source>
</evidence>
<feature type="compositionally biased region" description="Polar residues" evidence="1">
    <location>
        <begin position="97"/>
        <end position="118"/>
    </location>
</feature>
<feature type="compositionally biased region" description="Polar residues" evidence="1">
    <location>
        <begin position="54"/>
        <end position="71"/>
    </location>
</feature>
<dbReference type="PANTHER" id="PTHR33273:SF2">
    <property type="entry name" value="ENDONUCLEASE_EXONUCLEASE_PHOSPHATASE DOMAIN-CONTAINING PROTEIN"/>
    <property type="match status" value="1"/>
</dbReference>
<evidence type="ECO:0000259" key="2">
    <source>
        <dbReference type="SMART" id="SM00596"/>
    </source>
</evidence>
<gene>
    <name evidence="3" type="ORF">MEUPH1_LOCUS17584</name>
</gene>
<keyword evidence="4" id="KW-1185">Reference proteome</keyword>
<dbReference type="SMART" id="SM00596">
    <property type="entry name" value="PRE_C2HC"/>
    <property type="match status" value="1"/>
</dbReference>
<protein>
    <recommendedName>
        <fullName evidence="2">Pre-C2HC domain-containing protein</fullName>
    </recommendedName>
</protein>
<dbReference type="AlphaFoldDB" id="A0AAV0X3D4"/>
<sequence length="449" mass="50505">MPTTPTTSRAQNKTINRAQNKTVNCNTNKVNSIIQPARLSTHAISSNSIISTCSTQGSNMNSQANDGWQKQSPKTKRNLSSSSSDTSSNKTSPKLVGSQNKKNFTTRNRYELLTQNEPTVMETGSPAVTEEPNAVIHIKLPPPIFMKGILDFLNFCSVLIELIGVDNFFCKSAGDRLKIQTANPDSYRILIRYLKESNAEYHTYQLREDKPLRVVIRNIHQSTPTQLIKSELETRCFEVRQVSNVLHKTTKWPLPLFFVDLEPTDFSNDIYKLTSLLHTKLKVEEPFKPKVISQCNNCQEYGHTKTYCGYHSRCVRCGDYHQSSSCPSLRSDPPKCALCSGDHPASYKGCSVYRELQRGRKPTTNSNFLADNIRNKNTTVKDSHPLTKTPINQPLNHVPTYAQATSGESTNTVPNSTSELKNFLGEFKSLIEPLIILLNKLITKLFDKI</sequence>
<evidence type="ECO:0000313" key="3">
    <source>
        <dbReference type="EMBL" id="CAI6362521.1"/>
    </source>
</evidence>